<evidence type="ECO:0000313" key="2">
    <source>
        <dbReference type="Proteomes" id="UP001279734"/>
    </source>
</evidence>
<gene>
    <name evidence="1" type="ORF">Nepgr_011828</name>
</gene>
<reference evidence="1" key="1">
    <citation type="submission" date="2023-05" db="EMBL/GenBank/DDBJ databases">
        <title>Nepenthes gracilis genome sequencing.</title>
        <authorList>
            <person name="Fukushima K."/>
        </authorList>
    </citation>
    <scope>NUCLEOTIDE SEQUENCE</scope>
    <source>
        <strain evidence="1">SING2019-196</strain>
    </source>
</reference>
<proteinExistence type="predicted"/>
<dbReference type="Proteomes" id="UP001279734">
    <property type="component" value="Unassembled WGS sequence"/>
</dbReference>
<organism evidence="1 2">
    <name type="scientific">Nepenthes gracilis</name>
    <name type="common">Slender pitcher plant</name>
    <dbReference type="NCBI Taxonomy" id="150966"/>
    <lineage>
        <taxon>Eukaryota</taxon>
        <taxon>Viridiplantae</taxon>
        <taxon>Streptophyta</taxon>
        <taxon>Embryophyta</taxon>
        <taxon>Tracheophyta</taxon>
        <taxon>Spermatophyta</taxon>
        <taxon>Magnoliopsida</taxon>
        <taxon>eudicotyledons</taxon>
        <taxon>Gunneridae</taxon>
        <taxon>Pentapetalae</taxon>
        <taxon>Caryophyllales</taxon>
        <taxon>Nepenthaceae</taxon>
        <taxon>Nepenthes</taxon>
    </lineage>
</organism>
<sequence>MAWATAAASAGVLLSNSMAYTSKSLSSISNHSFKPQLSFTPSMASAKPSILTFLGLCYVVDLMPPDVASSLGQ</sequence>
<dbReference type="EMBL" id="BSYO01000009">
    <property type="protein sequence ID" value="GMH09987.1"/>
    <property type="molecule type" value="Genomic_DNA"/>
</dbReference>
<accession>A0AAD3XMA5</accession>
<evidence type="ECO:0000313" key="1">
    <source>
        <dbReference type="EMBL" id="GMH09987.1"/>
    </source>
</evidence>
<dbReference type="AlphaFoldDB" id="A0AAD3XMA5"/>
<keyword evidence="2" id="KW-1185">Reference proteome</keyword>
<protein>
    <submittedName>
        <fullName evidence="1">Uncharacterized protein</fullName>
    </submittedName>
</protein>
<name>A0AAD3XMA5_NEPGR</name>
<comment type="caution">
    <text evidence="1">The sequence shown here is derived from an EMBL/GenBank/DDBJ whole genome shotgun (WGS) entry which is preliminary data.</text>
</comment>